<evidence type="ECO:0000313" key="4">
    <source>
        <dbReference type="Proteomes" id="UP001500902"/>
    </source>
</evidence>
<evidence type="ECO:0000256" key="1">
    <source>
        <dbReference type="ARBA" id="ARBA00010617"/>
    </source>
</evidence>
<dbReference type="InterPro" id="IPR001128">
    <property type="entry name" value="Cyt_P450"/>
</dbReference>
<proteinExistence type="inferred from homology"/>
<gene>
    <name evidence="3" type="ORF">GCM10022224_039450</name>
</gene>
<evidence type="ECO:0000313" key="3">
    <source>
        <dbReference type="EMBL" id="GAA3671317.1"/>
    </source>
</evidence>
<dbReference type="InterPro" id="IPR017972">
    <property type="entry name" value="Cyt_P450_CS"/>
</dbReference>
<dbReference type="RefSeq" id="WP_344879582.1">
    <property type="nucleotide sequence ID" value="NZ_BAAAZP010000075.1"/>
</dbReference>
<comment type="caution">
    <text evidence="3">The sequence shown here is derived from an EMBL/GenBank/DDBJ whole genome shotgun (WGS) entry which is preliminary data.</text>
</comment>
<keyword evidence="2" id="KW-0408">Iron</keyword>
<dbReference type="InterPro" id="IPR036396">
    <property type="entry name" value="Cyt_P450_sf"/>
</dbReference>
<name>A0ABP7BVZ8_9ACTN</name>
<dbReference type="Gene3D" id="1.10.630.10">
    <property type="entry name" value="Cytochrome P450"/>
    <property type="match status" value="1"/>
</dbReference>
<accession>A0ABP7BVZ8</accession>
<comment type="similarity">
    <text evidence="1 2">Belongs to the cytochrome P450 family.</text>
</comment>
<dbReference type="PRINTS" id="PR00359">
    <property type="entry name" value="BP450"/>
</dbReference>
<dbReference type="PROSITE" id="PS00086">
    <property type="entry name" value="CYTOCHROME_P450"/>
    <property type="match status" value="1"/>
</dbReference>
<protein>
    <submittedName>
        <fullName evidence="3">Cytochrome P450</fullName>
    </submittedName>
</protein>
<dbReference type="EMBL" id="BAAAZP010000075">
    <property type="protein sequence ID" value="GAA3671317.1"/>
    <property type="molecule type" value="Genomic_DNA"/>
</dbReference>
<dbReference type="Pfam" id="PF00067">
    <property type="entry name" value="p450"/>
    <property type="match status" value="1"/>
</dbReference>
<keyword evidence="2" id="KW-0503">Monooxygenase</keyword>
<dbReference type="PRINTS" id="PR00385">
    <property type="entry name" value="P450"/>
</dbReference>
<evidence type="ECO:0000256" key="2">
    <source>
        <dbReference type="RuleBase" id="RU000461"/>
    </source>
</evidence>
<dbReference type="PANTHER" id="PTHR46696">
    <property type="entry name" value="P450, PUTATIVE (EUROFUNG)-RELATED"/>
    <property type="match status" value="1"/>
</dbReference>
<dbReference type="Proteomes" id="UP001500902">
    <property type="component" value="Unassembled WGS sequence"/>
</dbReference>
<dbReference type="PANTHER" id="PTHR46696:SF4">
    <property type="entry name" value="BIOTIN BIOSYNTHESIS CYTOCHROME P450"/>
    <property type="match status" value="1"/>
</dbReference>
<dbReference type="InterPro" id="IPR002397">
    <property type="entry name" value="Cyt_P450_B"/>
</dbReference>
<reference evidence="4" key="1">
    <citation type="journal article" date="2019" name="Int. J. Syst. Evol. Microbiol.">
        <title>The Global Catalogue of Microorganisms (GCM) 10K type strain sequencing project: providing services to taxonomists for standard genome sequencing and annotation.</title>
        <authorList>
            <consortium name="The Broad Institute Genomics Platform"/>
            <consortium name="The Broad Institute Genome Sequencing Center for Infectious Disease"/>
            <person name="Wu L."/>
            <person name="Ma J."/>
        </authorList>
    </citation>
    <scope>NUCLEOTIDE SEQUENCE [LARGE SCALE GENOMIC DNA]</scope>
    <source>
        <strain evidence="4">JCM 16904</strain>
    </source>
</reference>
<dbReference type="SUPFAM" id="SSF48264">
    <property type="entry name" value="Cytochrome P450"/>
    <property type="match status" value="1"/>
</dbReference>
<keyword evidence="2" id="KW-0479">Metal-binding</keyword>
<keyword evidence="4" id="KW-1185">Reference proteome</keyword>
<organism evidence="3 4">
    <name type="scientific">Nonomuraea antimicrobica</name>
    <dbReference type="NCBI Taxonomy" id="561173"/>
    <lineage>
        <taxon>Bacteria</taxon>
        <taxon>Bacillati</taxon>
        <taxon>Actinomycetota</taxon>
        <taxon>Actinomycetes</taxon>
        <taxon>Streptosporangiales</taxon>
        <taxon>Streptosporangiaceae</taxon>
        <taxon>Nonomuraea</taxon>
    </lineage>
</organism>
<keyword evidence="2" id="KW-0349">Heme</keyword>
<sequence length="420" mass="46381">MDTAMSVVEAGRMFAAPAAYTDETRLHEGLARLRRESPVHRVEVPGYTPFWALTRHADVLAVERDHDLWLSAPRPRLRTADLDAAMEARGARGAGFRTIVHMDGPEHRALRAVAADWFRPRAMRAMEARVRELARRHVDRMAEHDGACDFARQVAAHYPLYVILSLLGLPESDFPRMLRLTQELFGQHDEDTGRGGSPQGHTSVLEDLFAYFHDLTARRRARPTGDLASAIANARVDGRLLDDELAISYYVLIATAGHDTTSSTIAGGLEALIRHPAELRRLRDDPALLPLAVEEMIRWVSPVKEFMRTASADALVGGVRIGKGESVLLSYPSANRDEDVFADPSRFDAGRDPNRHLGFGAGVHHCLGAVLARTEIRALFAELVPRLSSVGLDGEPAWTATTFVGGLKRLPVRYTLDGRS</sequence>
<keyword evidence="2" id="KW-0560">Oxidoreductase</keyword>
<dbReference type="CDD" id="cd11033">
    <property type="entry name" value="CYP142-like"/>
    <property type="match status" value="1"/>
</dbReference>